<proteinExistence type="predicted"/>
<sequence length="84" mass="9903">QYWAITKSTFYEKKKNFKEKVLLSQLLLNGCNMKLGSLDFLYNIKEIWVKNDWEIKCSVTGDLEINISSLLELLKMKTINIEKL</sequence>
<evidence type="ECO:0000313" key="1">
    <source>
        <dbReference type="Proteomes" id="UP000887565"/>
    </source>
</evidence>
<keyword evidence="1" id="KW-1185">Reference proteome</keyword>
<reference evidence="2" key="1">
    <citation type="submission" date="2022-11" db="UniProtKB">
        <authorList>
            <consortium name="WormBaseParasite"/>
        </authorList>
    </citation>
    <scope>IDENTIFICATION</scope>
</reference>
<organism evidence="1 2">
    <name type="scientific">Romanomermis culicivorax</name>
    <name type="common">Nematode worm</name>
    <dbReference type="NCBI Taxonomy" id="13658"/>
    <lineage>
        <taxon>Eukaryota</taxon>
        <taxon>Metazoa</taxon>
        <taxon>Ecdysozoa</taxon>
        <taxon>Nematoda</taxon>
        <taxon>Enoplea</taxon>
        <taxon>Dorylaimia</taxon>
        <taxon>Mermithida</taxon>
        <taxon>Mermithoidea</taxon>
        <taxon>Mermithidae</taxon>
        <taxon>Romanomermis</taxon>
    </lineage>
</organism>
<protein>
    <submittedName>
        <fullName evidence="2">Uncharacterized protein</fullName>
    </submittedName>
</protein>
<dbReference type="WBParaSite" id="nRc.2.0.1.t38377-RA">
    <property type="protein sequence ID" value="nRc.2.0.1.t38377-RA"/>
    <property type="gene ID" value="nRc.2.0.1.g38377"/>
</dbReference>
<dbReference type="Proteomes" id="UP000887565">
    <property type="component" value="Unplaced"/>
</dbReference>
<dbReference type="AlphaFoldDB" id="A0A915KK35"/>
<name>A0A915KK35_ROMCU</name>
<evidence type="ECO:0000313" key="2">
    <source>
        <dbReference type="WBParaSite" id="nRc.2.0.1.t38377-RA"/>
    </source>
</evidence>
<accession>A0A915KK35</accession>